<dbReference type="InterPro" id="IPR050248">
    <property type="entry name" value="Polysacc_deacetylase_ArnD"/>
</dbReference>
<dbReference type="CDD" id="cd10917">
    <property type="entry name" value="CE4_NodB_like_6s_7s"/>
    <property type="match status" value="1"/>
</dbReference>
<dbReference type="InterPro" id="IPR006311">
    <property type="entry name" value="TAT_signal"/>
</dbReference>
<dbReference type="Proteomes" id="UP000663859">
    <property type="component" value="Unassembled WGS sequence"/>
</dbReference>
<accession>A0A8J2FX93</accession>
<dbReference type="PANTHER" id="PTHR10587">
    <property type="entry name" value="GLYCOSYL TRANSFERASE-RELATED"/>
    <property type="match status" value="1"/>
</dbReference>
<keyword evidence="5" id="KW-1185">Reference proteome</keyword>
<dbReference type="GO" id="GO:0005975">
    <property type="term" value="P:carbohydrate metabolic process"/>
    <property type="evidence" value="ECO:0007669"/>
    <property type="project" value="InterPro"/>
</dbReference>
<dbReference type="PROSITE" id="PS51677">
    <property type="entry name" value="NODB"/>
    <property type="match status" value="1"/>
</dbReference>
<sequence length="259" mass="28556">MEKREISRREFLQQVLLFGLAATPWAQLGKVWAQASRPSDPQVIPTIAGQPVTHVTHGPGFGRKLALTFDDGPWPGITDRILAELATHEIPATFFMLGERVEAAPELARKVLAEGHEIGNHTFSHPKLSSLSLERVEREIGRCNEALAQHLNYRPRWFRPPYGALRKDQVSLVTSQGMGIVYWSVDTRDWSQPGVQAIQNVVLKDSVPGSIVLMHDLHRQTAEALPKILEGLVARGFEFATISGLVGSPTGAHPSPMNS</sequence>
<dbReference type="SUPFAM" id="SSF88713">
    <property type="entry name" value="Glycoside hydrolase/deacetylase"/>
    <property type="match status" value="1"/>
</dbReference>
<keyword evidence="1" id="KW-0479">Metal-binding</keyword>
<evidence type="ECO:0000313" key="4">
    <source>
        <dbReference type="EMBL" id="CAF0703855.1"/>
    </source>
</evidence>
<dbReference type="AlphaFoldDB" id="A0A8J2FX93"/>
<name>A0A8J2FX93_9BACT</name>
<dbReference type="Pfam" id="PF01522">
    <property type="entry name" value="Polysacc_deac_1"/>
    <property type="match status" value="1"/>
</dbReference>
<evidence type="ECO:0000313" key="5">
    <source>
        <dbReference type="Proteomes" id="UP000663859"/>
    </source>
</evidence>
<dbReference type="GO" id="GO:0016020">
    <property type="term" value="C:membrane"/>
    <property type="evidence" value="ECO:0007669"/>
    <property type="project" value="TreeGrafter"/>
</dbReference>
<keyword evidence="2" id="KW-0378">Hydrolase</keyword>
<proteinExistence type="predicted"/>
<reference evidence="4" key="1">
    <citation type="submission" date="2021-02" db="EMBL/GenBank/DDBJ databases">
        <authorList>
            <person name="Cremers G."/>
            <person name="Picone N."/>
        </authorList>
    </citation>
    <scope>NUCLEOTIDE SEQUENCE</scope>
    <source>
        <strain evidence="4">PQ17</strain>
    </source>
</reference>
<dbReference type="InterPro" id="IPR002509">
    <property type="entry name" value="NODB_dom"/>
</dbReference>
<evidence type="ECO:0000256" key="1">
    <source>
        <dbReference type="ARBA" id="ARBA00022723"/>
    </source>
</evidence>
<comment type="caution">
    <text evidence="4">The sequence shown here is derived from an EMBL/GenBank/DDBJ whole genome shotgun (WGS) entry which is preliminary data.</text>
</comment>
<protein>
    <submittedName>
        <fullName evidence="4">NodB homology domain-containing protein</fullName>
    </submittedName>
</protein>
<dbReference type="Gene3D" id="3.20.20.370">
    <property type="entry name" value="Glycoside hydrolase/deacetylase"/>
    <property type="match status" value="1"/>
</dbReference>
<dbReference type="GO" id="GO:0016810">
    <property type="term" value="F:hydrolase activity, acting on carbon-nitrogen (but not peptide) bonds"/>
    <property type="evidence" value="ECO:0007669"/>
    <property type="project" value="InterPro"/>
</dbReference>
<dbReference type="RefSeq" id="WP_174582471.1">
    <property type="nucleotide sequence ID" value="NZ_CAJNOB010000056.1"/>
</dbReference>
<dbReference type="PANTHER" id="PTHR10587:SF133">
    <property type="entry name" value="CHITIN DEACETYLASE 1-RELATED"/>
    <property type="match status" value="1"/>
</dbReference>
<dbReference type="EMBL" id="CAJNOB010000056">
    <property type="protein sequence ID" value="CAF0703855.1"/>
    <property type="molecule type" value="Genomic_DNA"/>
</dbReference>
<gene>
    <name evidence="4" type="ORF">MPNT_60120</name>
</gene>
<evidence type="ECO:0000259" key="3">
    <source>
        <dbReference type="PROSITE" id="PS51677"/>
    </source>
</evidence>
<feature type="domain" description="NodB homology" evidence="3">
    <location>
        <begin position="63"/>
        <end position="240"/>
    </location>
</feature>
<dbReference type="InterPro" id="IPR011330">
    <property type="entry name" value="Glyco_hydro/deAcase_b/a-brl"/>
</dbReference>
<evidence type="ECO:0000256" key="2">
    <source>
        <dbReference type="ARBA" id="ARBA00022801"/>
    </source>
</evidence>
<dbReference type="GO" id="GO:0046872">
    <property type="term" value="F:metal ion binding"/>
    <property type="evidence" value="ECO:0007669"/>
    <property type="project" value="UniProtKB-KW"/>
</dbReference>
<organism evidence="4 5">
    <name type="scientific">Candidatus Methylacidithermus pantelleriae</name>
    <dbReference type="NCBI Taxonomy" id="2744239"/>
    <lineage>
        <taxon>Bacteria</taxon>
        <taxon>Pseudomonadati</taxon>
        <taxon>Verrucomicrobiota</taxon>
        <taxon>Methylacidiphilae</taxon>
        <taxon>Methylacidiphilales</taxon>
        <taxon>Methylacidiphilaceae</taxon>
        <taxon>Candidatus Methylacidithermus</taxon>
    </lineage>
</organism>
<dbReference type="PROSITE" id="PS51318">
    <property type="entry name" value="TAT"/>
    <property type="match status" value="1"/>
</dbReference>